<reference evidence="10" key="1">
    <citation type="submission" date="2021-12" db="EMBL/GenBank/DDBJ databases">
        <authorList>
            <person name="King R."/>
        </authorList>
    </citation>
    <scope>NUCLEOTIDE SEQUENCE</scope>
</reference>
<dbReference type="EMBL" id="LR824012">
    <property type="protein sequence ID" value="CAD0198734.1"/>
    <property type="molecule type" value="Genomic_DNA"/>
</dbReference>
<dbReference type="GO" id="GO:0005643">
    <property type="term" value="C:nuclear pore"/>
    <property type="evidence" value="ECO:0007669"/>
    <property type="project" value="UniProtKB-SubCell"/>
</dbReference>
<feature type="compositionally biased region" description="Polar residues" evidence="8">
    <location>
        <begin position="194"/>
        <end position="203"/>
    </location>
</feature>
<keyword evidence="4" id="KW-0653">Protein transport</keyword>
<evidence type="ECO:0000313" key="10">
    <source>
        <dbReference type="EMBL" id="CAD0198734.1"/>
    </source>
</evidence>
<dbReference type="SUPFAM" id="SSF50729">
    <property type="entry name" value="PH domain-like"/>
    <property type="match status" value="1"/>
</dbReference>
<evidence type="ECO:0000256" key="4">
    <source>
        <dbReference type="ARBA" id="ARBA00022927"/>
    </source>
</evidence>
<keyword evidence="3" id="KW-0509">mRNA transport</keyword>
<dbReference type="SMART" id="SM00160">
    <property type="entry name" value="RanBD"/>
    <property type="match status" value="1"/>
</dbReference>
<keyword evidence="5" id="KW-0811">Translocation</keyword>
<evidence type="ECO:0000256" key="8">
    <source>
        <dbReference type="SAM" id="MobiDB-lite"/>
    </source>
</evidence>
<dbReference type="CDD" id="cd13170">
    <property type="entry name" value="RanBD_NUP50"/>
    <property type="match status" value="1"/>
</dbReference>
<accession>A0A9N8L358</accession>
<dbReference type="PANTHER" id="PTHR38697">
    <property type="entry name" value="NUCLEAR PORE COMPLEX PROTEIN SIMILAR TO S. CEREVISIAE NUP2 (EUROFUNG)"/>
    <property type="match status" value="1"/>
</dbReference>
<feature type="region of interest" description="Disordered" evidence="8">
    <location>
        <begin position="46"/>
        <end position="65"/>
    </location>
</feature>
<feature type="compositionally biased region" description="Polar residues" evidence="8">
    <location>
        <begin position="223"/>
        <end position="241"/>
    </location>
</feature>
<dbReference type="PROSITE" id="PS50196">
    <property type="entry name" value="RANBD1"/>
    <property type="match status" value="1"/>
</dbReference>
<dbReference type="Gene3D" id="2.30.29.30">
    <property type="entry name" value="Pleckstrin-homology domain (PH domain)/Phosphotyrosine-binding domain (PTB)"/>
    <property type="match status" value="1"/>
</dbReference>
<keyword evidence="2" id="KW-0813">Transport</keyword>
<feature type="compositionally biased region" description="Basic and acidic residues" evidence="8">
    <location>
        <begin position="316"/>
        <end position="335"/>
    </location>
</feature>
<dbReference type="OrthoDB" id="10062131at2759"/>
<evidence type="ECO:0000256" key="3">
    <source>
        <dbReference type="ARBA" id="ARBA00022816"/>
    </source>
</evidence>
<dbReference type="InterPro" id="IPR011993">
    <property type="entry name" value="PH-like_dom_sf"/>
</dbReference>
<name>A0A9N8L358_CHRIL</name>
<gene>
    <name evidence="10" type="ORF">CINC_LOCUS13006</name>
</gene>
<dbReference type="InterPro" id="IPR053074">
    <property type="entry name" value="NPC_Nucleoporin"/>
</dbReference>
<feature type="compositionally biased region" description="Polar residues" evidence="8">
    <location>
        <begin position="1"/>
        <end position="10"/>
    </location>
</feature>
<feature type="region of interest" description="Disordered" evidence="8">
    <location>
        <begin position="223"/>
        <end position="260"/>
    </location>
</feature>
<sequence>MSIKRQATTELNHDNWDQDDPADHEEMGSFKIATKDILEKRVIRTAKRRSQLGGDEPKKSVFSGFSGFNKAPPSSFDFLSKLTNGSKDNNSSSSKVDSSVTSSLFTSKPIASSPSTGIFGIQSTTSPAKSPFGSPSTQTSTGGLFGVSSPNTTSSPSMFITSKADSTVKDSPFKIQTVTSSTDNNTDSTKSSMAPVTSSKFDIPSTSANVAKSLFSTTSNSTPFKIQPSLNPHTAQNNFGSPSKPEPNSEANKKSDDTKDAGKMKYYSKLKGLNESVSDWIKKHVEQTPLCILTPIFKDYDKYLKEIQNEYQNSDKGDITKIDDKDKKSETKSEVKLPAVMDSSAKGTIGSSIFNASQNTKSLFGNQSSSTSAGEKTGSFSFGIGSSTNTSSTITTSSAGFSFGAITSSTGSATSATSPFSFATTTSTATTNGSAAPFSFGIGKPFSFNSNIKQNTETTEEKNDNEDEDAPPKVEFTPVVEENSVFEKRCKVFVKKDGNFADKGVGTLYIKKVEESGKHQLLIRANTNLGTILVNMILSSSIPTQRMGKNNVMLVCIPTPDSKPPPTPILIRVKTSDEADQLLETLNKYKT</sequence>
<feature type="compositionally biased region" description="Polar residues" evidence="8">
    <location>
        <begin position="104"/>
        <end position="165"/>
    </location>
</feature>
<keyword evidence="6" id="KW-0906">Nuclear pore complex</keyword>
<dbReference type="GO" id="GO:0051028">
    <property type="term" value="P:mRNA transport"/>
    <property type="evidence" value="ECO:0007669"/>
    <property type="project" value="UniProtKB-KW"/>
</dbReference>
<dbReference type="AlphaFoldDB" id="A0A9N8L358"/>
<proteinExistence type="predicted"/>
<dbReference type="Pfam" id="PF08911">
    <property type="entry name" value="NUP50"/>
    <property type="match status" value="1"/>
</dbReference>
<comment type="subcellular location">
    <subcellularLocation>
        <location evidence="1">Nucleus</location>
        <location evidence="1">Nuclear pore complex</location>
    </subcellularLocation>
</comment>
<keyword evidence="11" id="KW-1185">Reference proteome</keyword>
<organism evidence="10 11">
    <name type="scientific">Chrysodeixis includens</name>
    <name type="common">Soybean looper</name>
    <name type="synonym">Pseudoplusia includens</name>
    <dbReference type="NCBI Taxonomy" id="689277"/>
    <lineage>
        <taxon>Eukaryota</taxon>
        <taxon>Metazoa</taxon>
        <taxon>Ecdysozoa</taxon>
        <taxon>Arthropoda</taxon>
        <taxon>Hexapoda</taxon>
        <taxon>Insecta</taxon>
        <taxon>Pterygota</taxon>
        <taxon>Neoptera</taxon>
        <taxon>Endopterygota</taxon>
        <taxon>Lepidoptera</taxon>
        <taxon>Glossata</taxon>
        <taxon>Ditrysia</taxon>
        <taxon>Noctuoidea</taxon>
        <taxon>Noctuidae</taxon>
        <taxon>Plusiinae</taxon>
        <taxon>Chrysodeixis</taxon>
    </lineage>
</organism>
<dbReference type="Proteomes" id="UP001154114">
    <property type="component" value="Chromosome 9"/>
</dbReference>
<evidence type="ECO:0000256" key="1">
    <source>
        <dbReference type="ARBA" id="ARBA00004567"/>
    </source>
</evidence>
<evidence type="ECO:0000256" key="7">
    <source>
        <dbReference type="ARBA" id="ARBA00023242"/>
    </source>
</evidence>
<protein>
    <recommendedName>
        <fullName evidence="9">RanBD1 domain-containing protein</fullName>
    </recommendedName>
</protein>
<dbReference type="GO" id="GO:0015031">
    <property type="term" value="P:protein transport"/>
    <property type="evidence" value="ECO:0007669"/>
    <property type="project" value="UniProtKB-KW"/>
</dbReference>
<feature type="region of interest" description="Disordered" evidence="8">
    <location>
        <begin position="1"/>
        <end position="27"/>
    </location>
</feature>
<dbReference type="InterPro" id="IPR015007">
    <property type="entry name" value="NUP2/50/61"/>
</dbReference>
<dbReference type="Pfam" id="PF00638">
    <property type="entry name" value="Ran_BP1"/>
    <property type="match status" value="1"/>
</dbReference>
<evidence type="ECO:0000256" key="2">
    <source>
        <dbReference type="ARBA" id="ARBA00022448"/>
    </source>
</evidence>
<feature type="region of interest" description="Disordered" evidence="8">
    <location>
        <begin position="79"/>
        <end position="203"/>
    </location>
</feature>
<feature type="compositionally biased region" description="Basic and acidic residues" evidence="8">
    <location>
        <begin position="251"/>
        <end position="260"/>
    </location>
</feature>
<evidence type="ECO:0000313" key="11">
    <source>
        <dbReference type="Proteomes" id="UP001154114"/>
    </source>
</evidence>
<feature type="compositionally biased region" description="Low complexity" evidence="8">
    <location>
        <begin position="86"/>
        <end position="103"/>
    </location>
</feature>
<evidence type="ECO:0000256" key="5">
    <source>
        <dbReference type="ARBA" id="ARBA00023010"/>
    </source>
</evidence>
<dbReference type="InterPro" id="IPR000156">
    <property type="entry name" value="Ran_bind_dom"/>
</dbReference>
<feature type="domain" description="RanBD1" evidence="9">
    <location>
        <begin position="481"/>
        <end position="591"/>
    </location>
</feature>
<feature type="region of interest" description="Disordered" evidence="8">
    <location>
        <begin position="316"/>
        <end position="336"/>
    </location>
</feature>
<dbReference type="PANTHER" id="PTHR38697:SF1">
    <property type="entry name" value="NUCLEAR PORE COMPLEX PROTEIN SIMILAR TO S. CEREVISIAE NUP2 (EUROFUNG)"/>
    <property type="match status" value="1"/>
</dbReference>
<evidence type="ECO:0000259" key="9">
    <source>
        <dbReference type="PROSITE" id="PS50196"/>
    </source>
</evidence>
<feature type="compositionally biased region" description="Low complexity" evidence="8">
    <location>
        <begin position="177"/>
        <end position="192"/>
    </location>
</feature>
<evidence type="ECO:0000256" key="6">
    <source>
        <dbReference type="ARBA" id="ARBA00023132"/>
    </source>
</evidence>
<keyword evidence="7" id="KW-0539">Nucleus</keyword>